<keyword evidence="1" id="KW-1133">Transmembrane helix</keyword>
<dbReference type="SUPFAM" id="SSF57938">
    <property type="entry name" value="DnaJ/Hsp40 cysteine-rich domain"/>
    <property type="match status" value="1"/>
</dbReference>
<dbReference type="AlphaFoldDB" id="A0A7T8EEW6"/>
<evidence type="ECO:0000256" key="1">
    <source>
        <dbReference type="SAM" id="Phobius"/>
    </source>
</evidence>
<sequence length="124" mass="13623">MQDVKVNLYDCKHCSGTGTCSSGKDNTSCEVCAKKNELPFWRRRNQHGLLCGSCGGIGKAEPLTERMNKRIAPLLAIYLVFTLLVIIGISALFENKYFSEILAFSSAIIGSICGFYFSAIKSQN</sequence>
<name>A0A7T8EEW6_9GAMM</name>
<dbReference type="RefSeq" id="WP_345861503.1">
    <property type="nucleotide sequence ID" value="NZ_CP032664.1"/>
</dbReference>
<feature type="transmembrane region" description="Helical" evidence="1">
    <location>
        <begin position="71"/>
        <end position="91"/>
    </location>
</feature>
<protein>
    <submittedName>
        <fullName evidence="2">Molecular chaperone DnaJ</fullName>
    </submittedName>
</protein>
<dbReference type="EMBL" id="CP032664">
    <property type="protein sequence ID" value="QQO85119.1"/>
    <property type="molecule type" value="Genomic_DNA"/>
</dbReference>
<dbReference type="InterPro" id="IPR036410">
    <property type="entry name" value="HSP_DnaJ_Cys-rich_dom_sf"/>
</dbReference>
<organism evidence="2">
    <name type="scientific">Shewanella algae</name>
    <dbReference type="NCBI Taxonomy" id="38313"/>
    <lineage>
        <taxon>Bacteria</taxon>
        <taxon>Pseudomonadati</taxon>
        <taxon>Pseudomonadota</taxon>
        <taxon>Gammaproteobacteria</taxon>
        <taxon>Alteromonadales</taxon>
        <taxon>Shewanellaceae</taxon>
        <taxon>Shewanella</taxon>
    </lineage>
</organism>
<feature type="transmembrane region" description="Helical" evidence="1">
    <location>
        <begin position="97"/>
        <end position="119"/>
    </location>
</feature>
<gene>
    <name evidence="2" type="ORF">D7032_18810</name>
</gene>
<accession>A0A7T8EEW6</accession>
<proteinExistence type="predicted"/>
<keyword evidence="1" id="KW-0472">Membrane</keyword>
<reference evidence="2" key="1">
    <citation type="submission" date="2018-09" db="EMBL/GenBank/DDBJ databases">
        <title>Genome sequencing and analysis.</title>
        <authorList>
            <person name="Huang Y.-T."/>
        </authorList>
    </citation>
    <scope>NUCLEOTIDE SEQUENCE</scope>
    <source>
        <strain evidence="2">HIDE</strain>
    </source>
</reference>
<evidence type="ECO:0000313" key="2">
    <source>
        <dbReference type="EMBL" id="QQO85119.1"/>
    </source>
</evidence>
<keyword evidence="1" id="KW-0812">Transmembrane</keyword>